<dbReference type="AlphaFoldDB" id="A0A090GA93"/>
<organism evidence="4 5">
    <name type="scientific">Mesorhizobium plurifarium</name>
    <dbReference type="NCBI Taxonomy" id="69974"/>
    <lineage>
        <taxon>Bacteria</taxon>
        <taxon>Pseudomonadati</taxon>
        <taxon>Pseudomonadota</taxon>
        <taxon>Alphaproteobacteria</taxon>
        <taxon>Hyphomicrobiales</taxon>
        <taxon>Phyllobacteriaceae</taxon>
        <taxon>Mesorhizobium</taxon>
    </lineage>
</organism>
<dbReference type="EMBL" id="CCNE01000040">
    <property type="protein sequence ID" value="CDX60832.1"/>
    <property type="molecule type" value="Genomic_DNA"/>
</dbReference>
<feature type="region of interest" description="Disordered" evidence="1">
    <location>
        <begin position="78"/>
        <end position="116"/>
    </location>
</feature>
<feature type="region of interest" description="Disordered" evidence="1">
    <location>
        <begin position="38"/>
        <end position="63"/>
    </location>
</feature>
<feature type="chain" id="PRO_5001856536" evidence="3">
    <location>
        <begin position="38"/>
        <end position="329"/>
    </location>
</feature>
<feature type="signal peptide" evidence="3">
    <location>
        <begin position="1"/>
        <end position="37"/>
    </location>
</feature>
<reference evidence="4 5" key="1">
    <citation type="submission" date="2014-08" db="EMBL/GenBank/DDBJ databases">
        <authorList>
            <person name="Moulin Lionel"/>
        </authorList>
    </citation>
    <scope>NUCLEOTIDE SEQUENCE [LARGE SCALE GENOMIC DNA]</scope>
</reference>
<keyword evidence="3" id="KW-0732">Signal</keyword>
<name>A0A090GA93_MESPL</name>
<dbReference type="Proteomes" id="UP000046122">
    <property type="component" value="Unassembled WGS sequence"/>
</dbReference>
<feature type="transmembrane region" description="Helical" evidence="2">
    <location>
        <begin position="123"/>
        <end position="145"/>
    </location>
</feature>
<keyword evidence="2" id="KW-1133">Transmembrane helix</keyword>
<gene>
    <name evidence="4" type="ORF">MPL3365_450017</name>
</gene>
<evidence type="ECO:0000313" key="4">
    <source>
        <dbReference type="EMBL" id="CDX60832.1"/>
    </source>
</evidence>
<evidence type="ECO:0000313" key="5">
    <source>
        <dbReference type="Proteomes" id="UP000046122"/>
    </source>
</evidence>
<evidence type="ECO:0000256" key="1">
    <source>
        <dbReference type="SAM" id="MobiDB-lite"/>
    </source>
</evidence>
<keyword evidence="2" id="KW-0812">Transmembrane</keyword>
<evidence type="ECO:0000256" key="2">
    <source>
        <dbReference type="SAM" id="Phobius"/>
    </source>
</evidence>
<proteinExistence type="predicted"/>
<accession>A0A090GA93</accession>
<protein>
    <submittedName>
        <fullName evidence="4">Uncharacterized protein</fullName>
    </submittedName>
</protein>
<evidence type="ECO:0000256" key="3">
    <source>
        <dbReference type="SAM" id="SignalP"/>
    </source>
</evidence>
<sequence length="329" mass="35653">MYISNAAKQAMIPTSKGAAVKVLIVSLFMVLATHASAEEPQRVTGKRPNITDNTQGRADADQDNAPKFALPVVVVESPDQARHTAEREAKSDEHDAKDLDAQERGADAAERGADATERQVKPAIAQAIFGFLGMLLLVVTVVYTIKATKAATIAANAAIQANKDSRDMFSEENRPWLIFDRPSVSVDASDGMLNIYFSVNVENIGKTPATDAVLHLDLTFTSLPVDSVVAVRKFGEKCCAPSTWENSHKLIFPGKSRPLYEIAGDAIDSGKPFVRLLYCVSYRGNGIERVLATAGEVMFDARVSENSDNPVDPYVDIKGYSFYGMGYAT</sequence>
<feature type="compositionally biased region" description="Basic and acidic residues" evidence="1">
    <location>
        <begin position="79"/>
        <end position="116"/>
    </location>
</feature>
<keyword evidence="2" id="KW-0472">Membrane</keyword>